<evidence type="ECO:0000313" key="1">
    <source>
        <dbReference type="EMBL" id="KAF9073630.1"/>
    </source>
</evidence>
<dbReference type="Proteomes" id="UP000772434">
    <property type="component" value="Unassembled WGS sequence"/>
</dbReference>
<evidence type="ECO:0000313" key="2">
    <source>
        <dbReference type="Proteomes" id="UP000772434"/>
    </source>
</evidence>
<dbReference type="EMBL" id="JADNRY010000017">
    <property type="protein sequence ID" value="KAF9073630.1"/>
    <property type="molecule type" value="Genomic_DNA"/>
</dbReference>
<comment type="caution">
    <text evidence="1">The sequence shown here is derived from an EMBL/GenBank/DDBJ whole genome shotgun (WGS) entry which is preliminary data.</text>
</comment>
<sequence length="258" mass="29087">MAAEFWVFGSKSQSGPRWQQAHAHGSMYHIQASPLDSPLRGLPWVFHQHTAKADVCVTGHVKGTWGLGSGSIRIRPKRRLTKLTVPALYRQVTKMNIIVMSRLYENLSLIGASFANITKLDVELDISATISHIDDLVDGLACFPSLRILSLYNIFDYLYYFKHENPLKPLRETKSLDRSGSLAAEAELKIMWYASKIAKGTALEALYVYQRSFFAFEELSWSLYGWLEVSSSRNLIGALKISTPKSDNLEFCDGPCIY</sequence>
<name>A0A9P5Q4X4_9AGAR</name>
<dbReference type="OrthoDB" id="3043436at2759"/>
<organism evidence="1 2">
    <name type="scientific">Rhodocollybia butyracea</name>
    <dbReference type="NCBI Taxonomy" id="206335"/>
    <lineage>
        <taxon>Eukaryota</taxon>
        <taxon>Fungi</taxon>
        <taxon>Dikarya</taxon>
        <taxon>Basidiomycota</taxon>
        <taxon>Agaricomycotina</taxon>
        <taxon>Agaricomycetes</taxon>
        <taxon>Agaricomycetidae</taxon>
        <taxon>Agaricales</taxon>
        <taxon>Marasmiineae</taxon>
        <taxon>Omphalotaceae</taxon>
        <taxon>Rhodocollybia</taxon>
    </lineage>
</organism>
<gene>
    <name evidence="1" type="ORF">BDP27DRAFT_1444958</name>
</gene>
<keyword evidence="2" id="KW-1185">Reference proteome</keyword>
<accession>A0A9P5Q4X4</accession>
<proteinExistence type="predicted"/>
<dbReference type="AlphaFoldDB" id="A0A9P5Q4X4"/>
<protein>
    <submittedName>
        <fullName evidence="1">Uncharacterized protein</fullName>
    </submittedName>
</protein>
<reference evidence="1" key="1">
    <citation type="submission" date="2020-11" db="EMBL/GenBank/DDBJ databases">
        <authorList>
            <consortium name="DOE Joint Genome Institute"/>
            <person name="Ahrendt S."/>
            <person name="Riley R."/>
            <person name="Andreopoulos W."/>
            <person name="Labutti K."/>
            <person name="Pangilinan J."/>
            <person name="Ruiz-Duenas F.J."/>
            <person name="Barrasa J.M."/>
            <person name="Sanchez-Garcia M."/>
            <person name="Camarero S."/>
            <person name="Miyauchi S."/>
            <person name="Serrano A."/>
            <person name="Linde D."/>
            <person name="Babiker R."/>
            <person name="Drula E."/>
            <person name="Ayuso-Fernandez I."/>
            <person name="Pacheco R."/>
            <person name="Padilla G."/>
            <person name="Ferreira P."/>
            <person name="Barriuso J."/>
            <person name="Kellner H."/>
            <person name="Castanera R."/>
            <person name="Alfaro M."/>
            <person name="Ramirez L."/>
            <person name="Pisabarro A.G."/>
            <person name="Kuo A."/>
            <person name="Tritt A."/>
            <person name="Lipzen A."/>
            <person name="He G."/>
            <person name="Yan M."/>
            <person name="Ng V."/>
            <person name="Cullen D."/>
            <person name="Martin F."/>
            <person name="Rosso M.-N."/>
            <person name="Henrissat B."/>
            <person name="Hibbett D."/>
            <person name="Martinez A.T."/>
            <person name="Grigoriev I.V."/>
        </authorList>
    </citation>
    <scope>NUCLEOTIDE SEQUENCE</scope>
    <source>
        <strain evidence="1">AH 40177</strain>
    </source>
</reference>